<dbReference type="OrthoDB" id="8677583at2"/>
<keyword evidence="4" id="KW-0804">Transcription</keyword>
<dbReference type="PANTHER" id="PTHR30346:SF28">
    <property type="entry name" value="HTH-TYPE TRANSCRIPTIONAL REGULATOR CYNR"/>
    <property type="match status" value="1"/>
</dbReference>
<dbReference type="Pfam" id="PF03466">
    <property type="entry name" value="LysR_substrate"/>
    <property type="match status" value="1"/>
</dbReference>
<keyword evidence="3" id="KW-0238">DNA-binding</keyword>
<evidence type="ECO:0000256" key="3">
    <source>
        <dbReference type="ARBA" id="ARBA00023125"/>
    </source>
</evidence>
<reference evidence="7" key="1">
    <citation type="submission" date="2017-05" db="EMBL/GenBank/DDBJ databases">
        <title>Complete and WGS of Bordetella genogroups.</title>
        <authorList>
            <person name="Spilker T."/>
            <person name="Lipuma J."/>
        </authorList>
    </citation>
    <scope>NUCLEOTIDE SEQUENCE [LARGE SCALE GENOMIC DNA]</scope>
    <source>
        <strain evidence="7">AU8856</strain>
    </source>
</reference>
<sequence>MIYIRHTVILNMYPHCRTPHAARRGPAGRAECGQRPPACEARAGDCLSAHPSMQKKKTLQRRHIEAIVAVGDGRSVHRAARELGVPQPVLSRLLAEAETLVGARLFERSSHGSVPTAQGRLILPRARFALRTMERLNDLTTGDAPPIRLGCIPRAMHTLLPHLLERVYPDGGQAPLDKTGTGGAVVAAGADGDAKAQGRTPGGGTGTDGAGMRFEVREGNSVALFNSLAAGDLDFAILRGNVADPGDEWVIERLFDERTVIYCAAGHPDIPSGQVSLSRLAAMGWTLPEPGTTSRGAFDAFWAEHGLPPIKPLMETRSFEANLALVAASRLVSIAPESIVRRHVGFGVLRIVKVRRALPINPVMLAFHRMSLEDPLLGRFHAYVRDAARAR</sequence>
<dbReference type="Proteomes" id="UP000215767">
    <property type="component" value="Unassembled WGS sequence"/>
</dbReference>
<keyword evidence="7" id="KW-1185">Reference proteome</keyword>
<evidence type="ECO:0000256" key="1">
    <source>
        <dbReference type="ARBA" id="ARBA00009437"/>
    </source>
</evidence>
<dbReference type="SUPFAM" id="SSF46785">
    <property type="entry name" value="Winged helix' DNA-binding domain"/>
    <property type="match status" value="1"/>
</dbReference>
<dbReference type="AlphaFoldDB" id="A0A261UZ04"/>
<organism evidence="6 7">
    <name type="scientific">Bordetella genomosp. 11</name>
    <dbReference type="NCBI Taxonomy" id="1416808"/>
    <lineage>
        <taxon>Bacteria</taxon>
        <taxon>Pseudomonadati</taxon>
        <taxon>Pseudomonadota</taxon>
        <taxon>Betaproteobacteria</taxon>
        <taxon>Burkholderiales</taxon>
        <taxon>Alcaligenaceae</taxon>
        <taxon>Bordetella</taxon>
    </lineage>
</organism>
<evidence type="ECO:0000256" key="4">
    <source>
        <dbReference type="ARBA" id="ARBA00023163"/>
    </source>
</evidence>
<accession>A0A261UZ04</accession>
<dbReference type="Gene3D" id="3.40.190.290">
    <property type="match status" value="1"/>
</dbReference>
<protein>
    <recommendedName>
        <fullName evidence="5">HTH lysR-type domain-containing protein</fullName>
    </recommendedName>
</protein>
<evidence type="ECO:0000259" key="5">
    <source>
        <dbReference type="PROSITE" id="PS50931"/>
    </source>
</evidence>
<dbReference type="Gene3D" id="1.10.10.10">
    <property type="entry name" value="Winged helix-like DNA-binding domain superfamily/Winged helix DNA-binding domain"/>
    <property type="match status" value="1"/>
</dbReference>
<feature type="domain" description="HTH lysR-type" evidence="5">
    <location>
        <begin position="62"/>
        <end position="116"/>
    </location>
</feature>
<gene>
    <name evidence="6" type="ORF">CAL28_05340</name>
</gene>
<evidence type="ECO:0000256" key="2">
    <source>
        <dbReference type="ARBA" id="ARBA00023015"/>
    </source>
</evidence>
<dbReference type="Pfam" id="PF00126">
    <property type="entry name" value="HTH_1"/>
    <property type="match status" value="1"/>
</dbReference>
<evidence type="ECO:0000313" key="7">
    <source>
        <dbReference type="Proteomes" id="UP000215767"/>
    </source>
</evidence>
<dbReference type="EMBL" id="NEVS01000001">
    <property type="protein sequence ID" value="OZI67114.1"/>
    <property type="molecule type" value="Genomic_DNA"/>
</dbReference>
<dbReference type="InterPro" id="IPR000847">
    <property type="entry name" value="LysR_HTH_N"/>
</dbReference>
<evidence type="ECO:0000313" key="6">
    <source>
        <dbReference type="EMBL" id="OZI67114.1"/>
    </source>
</evidence>
<proteinExistence type="inferred from homology"/>
<name>A0A261UZ04_9BORD</name>
<dbReference type="SUPFAM" id="SSF53850">
    <property type="entry name" value="Periplasmic binding protein-like II"/>
    <property type="match status" value="1"/>
</dbReference>
<dbReference type="InterPro" id="IPR036390">
    <property type="entry name" value="WH_DNA-bd_sf"/>
</dbReference>
<dbReference type="InterPro" id="IPR005119">
    <property type="entry name" value="LysR_subst-bd"/>
</dbReference>
<dbReference type="GO" id="GO:0003700">
    <property type="term" value="F:DNA-binding transcription factor activity"/>
    <property type="evidence" value="ECO:0007669"/>
    <property type="project" value="InterPro"/>
</dbReference>
<dbReference type="GO" id="GO:0032993">
    <property type="term" value="C:protein-DNA complex"/>
    <property type="evidence" value="ECO:0007669"/>
    <property type="project" value="TreeGrafter"/>
</dbReference>
<comment type="similarity">
    <text evidence="1">Belongs to the LysR transcriptional regulatory family.</text>
</comment>
<dbReference type="GO" id="GO:0003677">
    <property type="term" value="F:DNA binding"/>
    <property type="evidence" value="ECO:0007669"/>
    <property type="project" value="UniProtKB-KW"/>
</dbReference>
<dbReference type="InterPro" id="IPR036388">
    <property type="entry name" value="WH-like_DNA-bd_sf"/>
</dbReference>
<dbReference type="PANTHER" id="PTHR30346">
    <property type="entry name" value="TRANSCRIPTIONAL DUAL REGULATOR HCAR-RELATED"/>
    <property type="match status" value="1"/>
</dbReference>
<keyword evidence="2" id="KW-0805">Transcription regulation</keyword>
<dbReference type="PROSITE" id="PS50931">
    <property type="entry name" value="HTH_LYSR"/>
    <property type="match status" value="1"/>
</dbReference>
<comment type="caution">
    <text evidence="6">The sequence shown here is derived from an EMBL/GenBank/DDBJ whole genome shotgun (WGS) entry which is preliminary data.</text>
</comment>